<feature type="region of interest" description="Disordered" evidence="22">
    <location>
        <begin position="156"/>
        <end position="175"/>
    </location>
</feature>
<evidence type="ECO:0000256" key="14">
    <source>
        <dbReference type="ARBA" id="ARBA00023163"/>
    </source>
</evidence>
<evidence type="ECO:0000256" key="10">
    <source>
        <dbReference type="ARBA" id="ARBA00022843"/>
    </source>
</evidence>
<dbReference type="Gene3D" id="1.20.5.990">
    <property type="entry name" value="Nemo cc2-lz domain - 1d5 darpin complex"/>
    <property type="match status" value="1"/>
</dbReference>
<keyword evidence="9" id="KW-0862">Zinc</keyword>
<keyword evidence="5" id="KW-0597">Phosphoprotein</keyword>
<evidence type="ECO:0000256" key="16">
    <source>
        <dbReference type="ARBA" id="ARBA00040893"/>
    </source>
</evidence>
<evidence type="ECO:0000256" key="6">
    <source>
        <dbReference type="ARBA" id="ARBA00022723"/>
    </source>
</evidence>
<keyword evidence="13" id="KW-1015">Disulfide bond</keyword>
<evidence type="ECO:0000256" key="21">
    <source>
        <dbReference type="SAM" id="Coils"/>
    </source>
</evidence>
<dbReference type="GO" id="GO:0005634">
    <property type="term" value="C:nucleus"/>
    <property type="evidence" value="ECO:0007669"/>
    <property type="project" value="UniProtKB-SubCell"/>
</dbReference>
<reference evidence="24 25" key="1">
    <citation type="journal article" date="2024" name="Proc. Natl. Acad. Sci. U.S.A.">
        <title>The genetic regulatory architecture and epigenomic basis for age-related changes in rattlesnake venom.</title>
        <authorList>
            <person name="Hogan M.P."/>
            <person name="Holding M.L."/>
            <person name="Nystrom G.S."/>
            <person name="Colston T.J."/>
            <person name="Bartlett D.A."/>
            <person name="Mason A.J."/>
            <person name="Ellsworth S.A."/>
            <person name="Rautsaw R.M."/>
            <person name="Lawrence K.C."/>
            <person name="Strickland J.L."/>
            <person name="He B."/>
            <person name="Fraser P."/>
            <person name="Margres M.J."/>
            <person name="Gilbert D.M."/>
            <person name="Gibbs H.L."/>
            <person name="Parkinson C.L."/>
            <person name="Rokyta D.R."/>
        </authorList>
    </citation>
    <scope>NUCLEOTIDE SEQUENCE [LARGE SCALE GENOMIC DNA]</scope>
    <source>
        <strain evidence="24">DRR0105</strain>
    </source>
</reference>
<dbReference type="GO" id="GO:0008385">
    <property type="term" value="C:IkappaB kinase complex"/>
    <property type="evidence" value="ECO:0007669"/>
    <property type="project" value="TreeGrafter"/>
</dbReference>
<keyword evidence="14" id="KW-0804">Transcription</keyword>
<keyword evidence="12 21" id="KW-0175">Coiled coil</keyword>
<accession>A0AAW1C1A6</accession>
<sequence>MYSARKEETSGGCVESEIRSRGSGWMSITQGDWSCNMVQPSGCPAGDYGMMGDDSSLGKAGTLQLPAELAGHETVQYFLAENRDLKEAIRQSNHMLRERYQEFVQFHASKKEEKEFIMSKFQEARLVVENLHMERMGLEKQLQQAFQDLERLKTASRPFLSEKDPSDTQEESDTVTLTEEDVLTVTSGLLKQKEERLEEDWKALQDANQALQKEKLALEAKIAILQQTEKENGCSLEQSLEVESLQSSGDNAGGKQIEQLQQRLKEAEDESLAFRQQLASSLEKLACRTAQEQKIQQQLQTLTKQLEQVGEDKTLAKAQVTSLLGELLESQSRLETCTEQNKELEERVRGAGERLQQLEKEAEIRNKQHGVQVDQLRLQVQNLESALRVERQSATEEKRKLAQVQVAYHQLFQEYDAHIKTSLETEKRSKGLDLQLAELSQQLQQAEEALVAKQEYIDKLKEEAEQHKTVMETVPVLKAQADIYKTDFLAERQAREKLHEQRETLLEQVAQLQRENEKLKADSEGVSRALMEEMRNRHSEMRPPPQPTFMMGTAPFHPQLVTGRRQNVLEEQPIHYCPKCQYKAPDMDTLQIHVMDCIQ</sequence>
<comment type="subcellular location">
    <subcellularLocation>
        <location evidence="2">Cytoplasm</location>
    </subcellularLocation>
    <subcellularLocation>
        <location evidence="1">Nucleus</location>
    </subcellularLocation>
</comment>
<feature type="coiled-coil region" evidence="21">
    <location>
        <begin position="194"/>
        <end position="400"/>
    </location>
</feature>
<evidence type="ECO:0000256" key="20">
    <source>
        <dbReference type="PROSITE-ProRule" id="PRU01142"/>
    </source>
</evidence>
<evidence type="ECO:0000256" key="11">
    <source>
        <dbReference type="ARBA" id="ARBA00023015"/>
    </source>
</evidence>
<dbReference type="InterPro" id="IPR034735">
    <property type="entry name" value="NEMO_ZF"/>
</dbReference>
<keyword evidence="7" id="KW-0227">DNA damage</keyword>
<dbReference type="CDD" id="cd09803">
    <property type="entry name" value="UBAN"/>
    <property type="match status" value="1"/>
</dbReference>
<dbReference type="InterPro" id="IPR032419">
    <property type="entry name" value="CC2-LZ_dom"/>
</dbReference>
<dbReference type="Pfam" id="PF18414">
    <property type="entry name" value="zf_C2H2_10"/>
    <property type="match status" value="1"/>
</dbReference>
<evidence type="ECO:0000256" key="5">
    <source>
        <dbReference type="ARBA" id="ARBA00022553"/>
    </source>
</evidence>
<evidence type="ECO:0000256" key="17">
    <source>
        <dbReference type="ARBA" id="ARBA00041525"/>
    </source>
</evidence>
<evidence type="ECO:0000256" key="12">
    <source>
        <dbReference type="ARBA" id="ARBA00023054"/>
    </source>
</evidence>
<feature type="coiled-coil region" evidence="21">
    <location>
        <begin position="128"/>
        <end position="155"/>
    </location>
</feature>
<keyword evidence="11" id="KW-0805">Transcription regulation</keyword>
<keyword evidence="6" id="KW-0479">Metal-binding</keyword>
<dbReference type="InterPro" id="IPR021063">
    <property type="entry name" value="NEMO_N"/>
</dbReference>
<evidence type="ECO:0000256" key="4">
    <source>
        <dbReference type="ARBA" id="ARBA00022499"/>
    </source>
</evidence>
<proteinExistence type="predicted"/>
<dbReference type="PANTHER" id="PTHR31553">
    <property type="entry name" value="NF-KAPPA-B ESSENTIAL MODULATOR"/>
    <property type="match status" value="1"/>
</dbReference>
<evidence type="ECO:0000256" key="8">
    <source>
        <dbReference type="ARBA" id="ARBA00022771"/>
    </source>
</evidence>
<evidence type="ECO:0000256" key="1">
    <source>
        <dbReference type="ARBA" id="ARBA00004123"/>
    </source>
</evidence>
<evidence type="ECO:0000256" key="7">
    <source>
        <dbReference type="ARBA" id="ARBA00022763"/>
    </source>
</evidence>
<evidence type="ECO:0000256" key="19">
    <source>
        <dbReference type="ARBA" id="ARBA00043239"/>
    </source>
</evidence>
<organism evidence="24 25">
    <name type="scientific">Crotalus adamanteus</name>
    <name type="common">Eastern diamondback rattlesnake</name>
    <dbReference type="NCBI Taxonomy" id="8729"/>
    <lineage>
        <taxon>Eukaryota</taxon>
        <taxon>Metazoa</taxon>
        <taxon>Chordata</taxon>
        <taxon>Craniata</taxon>
        <taxon>Vertebrata</taxon>
        <taxon>Euteleostomi</taxon>
        <taxon>Lepidosauria</taxon>
        <taxon>Squamata</taxon>
        <taxon>Bifurcata</taxon>
        <taxon>Unidentata</taxon>
        <taxon>Episquamata</taxon>
        <taxon>Toxicofera</taxon>
        <taxon>Serpentes</taxon>
        <taxon>Colubroidea</taxon>
        <taxon>Viperidae</taxon>
        <taxon>Crotalinae</taxon>
        <taxon>Crotalus</taxon>
    </lineage>
</organism>
<dbReference type="AlphaFoldDB" id="A0AAW1C1A6"/>
<evidence type="ECO:0000256" key="22">
    <source>
        <dbReference type="SAM" id="MobiDB-lite"/>
    </source>
</evidence>
<dbReference type="FunFam" id="1.20.5.390:FF:000002">
    <property type="entry name" value="NF-kappa-B essential modulator isoform X1"/>
    <property type="match status" value="1"/>
</dbReference>
<evidence type="ECO:0000313" key="25">
    <source>
        <dbReference type="Proteomes" id="UP001474421"/>
    </source>
</evidence>
<evidence type="ECO:0000256" key="18">
    <source>
        <dbReference type="ARBA" id="ARBA00041660"/>
    </source>
</evidence>
<dbReference type="GO" id="GO:0008270">
    <property type="term" value="F:zinc ion binding"/>
    <property type="evidence" value="ECO:0007669"/>
    <property type="project" value="UniProtKB-KW"/>
</dbReference>
<evidence type="ECO:0000256" key="2">
    <source>
        <dbReference type="ARBA" id="ARBA00004496"/>
    </source>
</evidence>
<dbReference type="PROSITE" id="PS51801">
    <property type="entry name" value="ZF_CCHC_NOA"/>
    <property type="match status" value="1"/>
</dbReference>
<evidence type="ECO:0000256" key="15">
    <source>
        <dbReference type="ARBA" id="ARBA00023242"/>
    </source>
</evidence>
<dbReference type="Gene3D" id="1.20.5.390">
    <property type="entry name" value="L1 transposable element, trimerization domain"/>
    <property type="match status" value="2"/>
</dbReference>
<evidence type="ECO:0000259" key="23">
    <source>
        <dbReference type="PROSITE" id="PS51801"/>
    </source>
</evidence>
<keyword evidence="3" id="KW-0963">Cytoplasm</keyword>
<dbReference type="GO" id="GO:0006974">
    <property type="term" value="P:DNA damage response"/>
    <property type="evidence" value="ECO:0007669"/>
    <property type="project" value="UniProtKB-KW"/>
</dbReference>
<dbReference type="EMBL" id="JAOTOJ010000002">
    <property type="protein sequence ID" value="KAK9407657.1"/>
    <property type="molecule type" value="Genomic_DNA"/>
</dbReference>
<keyword evidence="8 20" id="KW-0863">Zinc-finger</keyword>
<comment type="caution">
    <text evidence="24">The sequence shown here is derived from an EMBL/GenBank/DDBJ whole genome shotgun (WGS) entry which is preliminary data.</text>
</comment>
<dbReference type="Proteomes" id="UP001474421">
    <property type="component" value="Unassembled WGS sequence"/>
</dbReference>
<keyword evidence="10" id="KW-0832">Ubl conjugation</keyword>
<keyword evidence="25" id="KW-1185">Reference proteome</keyword>
<keyword evidence="4" id="KW-1017">Isopeptide bond</keyword>
<feature type="domain" description="CCHC NOA-type" evidence="23">
    <location>
        <begin position="569"/>
        <end position="599"/>
    </location>
</feature>
<dbReference type="InterPro" id="IPR051301">
    <property type="entry name" value="Optineurin/NFkB_EssMod"/>
</dbReference>
<dbReference type="FunFam" id="1.20.5.990:FF:000003">
    <property type="entry name" value="NF-kappa-B essential modulator isoform X1"/>
    <property type="match status" value="1"/>
</dbReference>
<dbReference type="GO" id="GO:0043123">
    <property type="term" value="P:positive regulation of canonical NF-kappaB signal transduction"/>
    <property type="evidence" value="ECO:0007669"/>
    <property type="project" value="TreeGrafter"/>
</dbReference>
<keyword evidence="15" id="KW-0539">Nucleus</keyword>
<protein>
    <recommendedName>
        <fullName evidence="16">NF-kappa-B essential modulator</fullName>
    </recommendedName>
    <alternativeName>
        <fullName evidence="18">IkB kinase-associated protein 1</fullName>
    </alternativeName>
    <alternativeName>
        <fullName evidence="19">Inhibitor of nuclear factor kappa-B kinase subunit gamma</fullName>
    </alternativeName>
    <alternativeName>
        <fullName evidence="17">NF-kappa-B essential modifier</fullName>
    </alternativeName>
</protein>
<dbReference type="Pfam" id="PF11577">
    <property type="entry name" value="NEMO"/>
    <property type="match status" value="1"/>
</dbReference>
<dbReference type="Pfam" id="PF16516">
    <property type="entry name" value="CC2-LZ"/>
    <property type="match status" value="1"/>
</dbReference>
<gene>
    <name evidence="24" type="ORF">NXF25_006431</name>
</gene>
<feature type="coiled-coil region" evidence="21">
    <location>
        <begin position="495"/>
        <end position="529"/>
    </location>
</feature>
<evidence type="ECO:0000256" key="9">
    <source>
        <dbReference type="ARBA" id="ARBA00022833"/>
    </source>
</evidence>
<name>A0AAW1C1A6_CROAD</name>
<dbReference type="GO" id="GO:0070530">
    <property type="term" value="F:K63-linked polyubiquitin modification-dependent protein binding"/>
    <property type="evidence" value="ECO:0007669"/>
    <property type="project" value="InterPro"/>
</dbReference>
<evidence type="ECO:0000256" key="13">
    <source>
        <dbReference type="ARBA" id="ARBA00023157"/>
    </source>
</evidence>
<feature type="coiled-coil region" evidence="21">
    <location>
        <begin position="429"/>
        <end position="466"/>
    </location>
</feature>
<evidence type="ECO:0000313" key="24">
    <source>
        <dbReference type="EMBL" id="KAK9407657.1"/>
    </source>
</evidence>
<evidence type="ECO:0000256" key="3">
    <source>
        <dbReference type="ARBA" id="ARBA00022490"/>
    </source>
</evidence>
<dbReference type="PANTHER" id="PTHR31553:SF3">
    <property type="entry name" value="NF-KAPPA-B ESSENTIAL MODULATOR"/>
    <property type="match status" value="1"/>
</dbReference>